<dbReference type="Proteomes" id="UP000829720">
    <property type="component" value="Unassembled WGS sequence"/>
</dbReference>
<evidence type="ECO:0000256" key="6">
    <source>
        <dbReference type="SAM" id="MobiDB-lite"/>
    </source>
</evidence>
<organism evidence="7 8">
    <name type="scientific">Albula goreensis</name>
    <dbReference type="NCBI Taxonomy" id="1534307"/>
    <lineage>
        <taxon>Eukaryota</taxon>
        <taxon>Metazoa</taxon>
        <taxon>Chordata</taxon>
        <taxon>Craniata</taxon>
        <taxon>Vertebrata</taxon>
        <taxon>Euteleostomi</taxon>
        <taxon>Actinopterygii</taxon>
        <taxon>Neopterygii</taxon>
        <taxon>Teleostei</taxon>
        <taxon>Albuliformes</taxon>
        <taxon>Albulidae</taxon>
        <taxon>Albula</taxon>
    </lineage>
</organism>
<gene>
    <name evidence="7" type="ORF">AGOR_G00059370</name>
</gene>
<feature type="region of interest" description="Disordered" evidence="6">
    <location>
        <begin position="17"/>
        <end position="62"/>
    </location>
</feature>
<dbReference type="PANTHER" id="PTHR14471:SF1">
    <property type="entry name" value="E3 UBIQUITIN-PROTEIN LIGASE MARCHF7"/>
    <property type="match status" value="1"/>
</dbReference>
<evidence type="ECO:0000256" key="4">
    <source>
        <dbReference type="ARBA" id="ARBA00022679"/>
    </source>
</evidence>
<dbReference type="EMBL" id="JAERUA010000005">
    <property type="protein sequence ID" value="KAI1899205.1"/>
    <property type="molecule type" value="Genomic_DNA"/>
</dbReference>
<dbReference type="InterPro" id="IPR052297">
    <property type="entry name" value="RING-CH-type_E3_ubiq-ligase"/>
</dbReference>
<dbReference type="EC" id="2.3.2.27" evidence="3"/>
<feature type="compositionally biased region" description="Basic and acidic residues" evidence="6">
    <location>
        <begin position="217"/>
        <end position="228"/>
    </location>
</feature>
<keyword evidence="5" id="KW-0833">Ubl conjugation pathway</keyword>
<accession>A0A8T3DY42</accession>
<feature type="compositionally biased region" description="Low complexity" evidence="6">
    <location>
        <begin position="35"/>
        <end position="62"/>
    </location>
</feature>
<dbReference type="GO" id="GO:0061630">
    <property type="term" value="F:ubiquitin protein ligase activity"/>
    <property type="evidence" value="ECO:0007669"/>
    <property type="project" value="UniProtKB-EC"/>
</dbReference>
<protein>
    <recommendedName>
        <fullName evidence="3">RING-type E3 ubiquitin transferase</fullName>
        <ecNumber evidence="3">2.3.2.27</ecNumber>
    </recommendedName>
</protein>
<feature type="compositionally biased region" description="Low complexity" evidence="6">
    <location>
        <begin position="90"/>
        <end position="99"/>
    </location>
</feature>
<feature type="compositionally biased region" description="Polar residues" evidence="6">
    <location>
        <begin position="109"/>
        <end position="131"/>
    </location>
</feature>
<name>A0A8T3DY42_9TELE</name>
<evidence type="ECO:0000313" key="8">
    <source>
        <dbReference type="Proteomes" id="UP000829720"/>
    </source>
</evidence>
<feature type="region of interest" description="Disordered" evidence="6">
    <location>
        <begin position="76"/>
        <end position="131"/>
    </location>
</feature>
<evidence type="ECO:0000256" key="1">
    <source>
        <dbReference type="ARBA" id="ARBA00000900"/>
    </source>
</evidence>
<dbReference type="AlphaFoldDB" id="A0A8T3DY42"/>
<proteinExistence type="predicted"/>
<keyword evidence="4" id="KW-0808">Transferase</keyword>
<reference evidence="7" key="1">
    <citation type="submission" date="2021-01" db="EMBL/GenBank/DDBJ databases">
        <authorList>
            <person name="Zahm M."/>
            <person name="Roques C."/>
            <person name="Cabau C."/>
            <person name="Klopp C."/>
            <person name="Donnadieu C."/>
            <person name="Jouanno E."/>
            <person name="Lampietro C."/>
            <person name="Louis A."/>
            <person name="Herpin A."/>
            <person name="Echchiki A."/>
            <person name="Berthelot C."/>
            <person name="Parey E."/>
            <person name="Roest-Crollius H."/>
            <person name="Braasch I."/>
            <person name="Postlethwait J."/>
            <person name="Bobe J."/>
            <person name="Montfort J."/>
            <person name="Bouchez O."/>
            <person name="Begum T."/>
            <person name="Mejri S."/>
            <person name="Adams A."/>
            <person name="Chen W.-J."/>
            <person name="Guiguen Y."/>
        </authorList>
    </citation>
    <scope>NUCLEOTIDE SEQUENCE</scope>
    <source>
        <tissue evidence="7">Blood</tissue>
    </source>
</reference>
<feature type="region of interest" description="Disordered" evidence="6">
    <location>
        <begin position="152"/>
        <end position="238"/>
    </location>
</feature>
<comment type="pathway">
    <text evidence="2">Protein modification; protein ubiquitination.</text>
</comment>
<comment type="catalytic activity">
    <reaction evidence="1">
        <text>S-ubiquitinyl-[E2 ubiquitin-conjugating enzyme]-L-cysteine + [acceptor protein]-L-lysine = [E2 ubiquitin-conjugating enzyme]-L-cysteine + N(6)-ubiquitinyl-[acceptor protein]-L-lysine.</text>
        <dbReference type="EC" id="2.3.2.27"/>
    </reaction>
</comment>
<evidence type="ECO:0000313" key="7">
    <source>
        <dbReference type="EMBL" id="KAI1899205.1"/>
    </source>
</evidence>
<sequence>MFYSLLFTASPLRWLKKVKSKSKRKAEMESKSRRLPFMSSSSTSPLSPSSPFPSSSSLGSSRLYGRSSVLGSDRYTRGSSIKLDSDHQSSRFQSSSRDYSIPESRHSSWKLSSPLTTSSVSCDRSWADSSVGSRSKMFNCQSESERRLGTYSGLLSTTQDGDSKRPKLSYANRASYSRAPSSSVIGSTSSSIGSVSDSSWKSYSPLARSSSSSSDGLRSRREVEDRSESSISGHRSSGLSSLYCSDRLTSSYAQGARPKESLYSSAGLTAPSVTTHWSTKITSHLRFVAIRVEALPGL</sequence>
<comment type="caution">
    <text evidence="7">The sequence shown here is derived from an EMBL/GenBank/DDBJ whole genome shotgun (WGS) entry which is preliminary data.</text>
</comment>
<feature type="compositionally biased region" description="Low complexity" evidence="6">
    <location>
        <begin position="229"/>
        <end position="238"/>
    </location>
</feature>
<feature type="compositionally biased region" description="Low complexity" evidence="6">
    <location>
        <begin position="181"/>
        <end position="216"/>
    </location>
</feature>
<dbReference type="OrthoDB" id="2154780at2759"/>
<keyword evidence="8" id="KW-1185">Reference proteome</keyword>
<evidence type="ECO:0000256" key="3">
    <source>
        <dbReference type="ARBA" id="ARBA00012483"/>
    </source>
</evidence>
<evidence type="ECO:0000256" key="2">
    <source>
        <dbReference type="ARBA" id="ARBA00004906"/>
    </source>
</evidence>
<dbReference type="PANTHER" id="PTHR14471">
    <property type="entry name" value="MARCH7/10 E3 UBIQUITIN PROTEIN LIGASE FAMILY MEMBER"/>
    <property type="match status" value="1"/>
</dbReference>
<evidence type="ECO:0000256" key="5">
    <source>
        <dbReference type="ARBA" id="ARBA00022786"/>
    </source>
</evidence>